<organism evidence="2 3">
    <name type="scientific">Pseudomonas aestuarii</name>
    <dbReference type="NCBI Taxonomy" id="3018340"/>
    <lineage>
        <taxon>Bacteria</taxon>
        <taxon>Pseudomonadati</taxon>
        <taxon>Pseudomonadota</taxon>
        <taxon>Gammaproteobacteria</taxon>
        <taxon>Pseudomonadales</taxon>
        <taxon>Pseudomonadaceae</taxon>
        <taxon>Pseudomonas</taxon>
    </lineage>
</organism>
<gene>
    <name evidence="2" type="ORF">PH586_23300</name>
</gene>
<proteinExistence type="predicted"/>
<accession>A0ABT4XM78</accession>
<protein>
    <submittedName>
        <fullName evidence="2">Uncharacterized protein</fullName>
    </submittedName>
</protein>
<comment type="caution">
    <text evidence="2">The sequence shown here is derived from an EMBL/GenBank/DDBJ whole genome shotgun (WGS) entry which is preliminary data.</text>
</comment>
<keyword evidence="3" id="KW-1185">Reference proteome</keyword>
<sequence>MNYRHLIAFFIALAFALPATAAGWPEGSKTEFANECSAGVITAGAVTAILG</sequence>
<feature type="signal peptide" evidence="1">
    <location>
        <begin position="1"/>
        <end position="21"/>
    </location>
</feature>
<dbReference type="RefSeq" id="WP_271350191.1">
    <property type="nucleotide sequence ID" value="NZ_JAQJZJ010000020.1"/>
</dbReference>
<dbReference type="EMBL" id="JAQJZJ010000020">
    <property type="protein sequence ID" value="MDA7089307.1"/>
    <property type="molecule type" value="Genomic_DNA"/>
</dbReference>
<reference evidence="2 3" key="1">
    <citation type="submission" date="2023-01" db="EMBL/GenBank/DDBJ databases">
        <title>Pseudomonas SA3-5T sp. nov., isolated from tidal flat sediment.</title>
        <authorList>
            <person name="Kim H.S."/>
            <person name="Kim J.-S."/>
            <person name="Suh M.K."/>
            <person name="Eom M.K."/>
            <person name="Lee J.-S."/>
        </authorList>
    </citation>
    <scope>NUCLEOTIDE SEQUENCE [LARGE SCALE GENOMIC DNA]</scope>
    <source>
        <strain evidence="2 3">SA3-5</strain>
    </source>
</reference>
<evidence type="ECO:0000256" key="1">
    <source>
        <dbReference type="SAM" id="SignalP"/>
    </source>
</evidence>
<dbReference type="Proteomes" id="UP001212042">
    <property type="component" value="Unassembled WGS sequence"/>
</dbReference>
<evidence type="ECO:0000313" key="3">
    <source>
        <dbReference type="Proteomes" id="UP001212042"/>
    </source>
</evidence>
<keyword evidence="1" id="KW-0732">Signal</keyword>
<evidence type="ECO:0000313" key="2">
    <source>
        <dbReference type="EMBL" id="MDA7089307.1"/>
    </source>
</evidence>
<feature type="chain" id="PRO_5046036260" evidence="1">
    <location>
        <begin position="22"/>
        <end position="51"/>
    </location>
</feature>
<name>A0ABT4XM78_9PSED</name>